<feature type="compositionally biased region" description="Acidic residues" evidence="1">
    <location>
        <begin position="158"/>
        <end position="167"/>
    </location>
</feature>
<dbReference type="AlphaFoldDB" id="A0A225VZD5"/>
<organism evidence="2 3">
    <name type="scientific">Phytophthora megakarya</name>
    <dbReference type="NCBI Taxonomy" id="4795"/>
    <lineage>
        <taxon>Eukaryota</taxon>
        <taxon>Sar</taxon>
        <taxon>Stramenopiles</taxon>
        <taxon>Oomycota</taxon>
        <taxon>Peronosporomycetes</taxon>
        <taxon>Peronosporales</taxon>
        <taxon>Peronosporaceae</taxon>
        <taxon>Phytophthora</taxon>
    </lineage>
</organism>
<evidence type="ECO:0000313" key="2">
    <source>
        <dbReference type="EMBL" id="OWZ10803.1"/>
    </source>
</evidence>
<reference evidence="3" key="1">
    <citation type="submission" date="2017-03" db="EMBL/GenBank/DDBJ databases">
        <title>Phytopthora megakarya and P. palmivora, two closely related causual agents of cacao black pod achieved similar genome size and gene model numbers by different mechanisms.</title>
        <authorList>
            <person name="Ali S."/>
            <person name="Shao J."/>
            <person name="Larry D.J."/>
            <person name="Kronmiller B."/>
            <person name="Shen D."/>
            <person name="Strem M.D."/>
            <person name="Melnick R.L."/>
            <person name="Guiltinan M.J."/>
            <person name="Tyler B.M."/>
            <person name="Meinhardt L.W."/>
            <person name="Bailey B.A."/>
        </authorList>
    </citation>
    <scope>NUCLEOTIDE SEQUENCE [LARGE SCALE GENOMIC DNA]</scope>
    <source>
        <strain evidence="3">zdho120</strain>
    </source>
</reference>
<accession>A0A225VZD5</accession>
<dbReference type="OrthoDB" id="128524at2759"/>
<name>A0A225VZD5_9STRA</name>
<feature type="compositionally biased region" description="Basic residues" evidence="1">
    <location>
        <begin position="140"/>
        <end position="152"/>
    </location>
</feature>
<protein>
    <submittedName>
        <fullName evidence="2">Uncharacterized protein</fullName>
    </submittedName>
</protein>
<proteinExistence type="predicted"/>
<feature type="region of interest" description="Disordered" evidence="1">
    <location>
        <begin position="124"/>
        <end position="190"/>
    </location>
</feature>
<dbReference type="Proteomes" id="UP000198211">
    <property type="component" value="Unassembled WGS sequence"/>
</dbReference>
<comment type="caution">
    <text evidence="2">The sequence shown here is derived from an EMBL/GenBank/DDBJ whole genome shotgun (WGS) entry which is preliminary data.</text>
</comment>
<evidence type="ECO:0000256" key="1">
    <source>
        <dbReference type="SAM" id="MobiDB-lite"/>
    </source>
</evidence>
<sequence length="190" mass="21793">MRYVFESPYGESHLKFTVVLLNTLLRSATEAFPHLGPDHEYLESPDYQIVKGVRKRRQRQCKVSSIIKRHIGDRHATKYYYGGCSVSGKARIYLCQKVYEHFPGNTMTCHPIWHYKWENGNKRPRPRCGRDIQNRSAVGNKKKAGKGKHRRPMSNSDENSEEGESTDINERTTDNDEGSEASSSVSAEED</sequence>
<dbReference type="EMBL" id="NBNE01002324">
    <property type="protein sequence ID" value="OWZ10803.1"/>
    <property type="molecule type" value="Genomic_DNA"/>
</dbReference>
<gene>
    <name evidence="2" type="ORF">PHMEG_00016281</name>
</gene>
<evidence type="ECO:0000313" key="3">
    <source>
        <dbReference type="Proteomes" id="UP000198211"/>
    </source>
</evidence>
<keyword evidence="3" id="KW-1185">Reference proteome</keyword>
<feature type="compositionally biased region" description="Low complexity" evidence="1">
    <location>
        <begin position="180"/>
        <end position="190"/>
    </location>
</feature>